<dbReference type="Proteomes" id="UP000308828">
    <property type="component" value="Unassembled WGS sequence"/>
</dbReference>
<dbReference type="InterPro" id="IPR040186">
    <property type="entry name" value="Citramalyl-CoA_lyase"/>
</dbReference>
<comment type="similarity">
    <text evidence="2">Belongs to the HpcH/HpaI aldolase family.</text>
</comment>
<protein>
    <submittedName>
        <fullName evidence="8">CoA ester lyase</fullName>
    </submittedName>
</protein>
<dbReference type="Gene3D" id="3.20.20.60">
    <property type="entry name" value="Phosphoenolpyruvate-binding domains"/>
    <property type="match status" value="1"/>
</dbReference>
<evidence type="ECO:0000256" key="2">
    <source>
        <dbReference type="ARBA" id="ARBA00005568"/>
    </source>
</evidence>
<dbReference type="EMBL" id="STGV01000004">
    <property type="protein sequence ID" value="THV22254.1"/>
    <property type="molecule type" value="Genomic_DNA"/>
</dbReference>
<dbReference type="PIRSF" id="PIRSF015582">
    <property type="entry name" value="Cit_lyase_B"/>
    <property type="match status" value="1"/>
</dbReference>
<evidence type="ECO:0000256" key="1">
    <source>
        <dbReference type="ARBA" id="ARBA00001946"/>
    </source>
</evidence>
<feature type="binding site" evidence="5">
    <location>
        <position position="77"/>
    </location>
    <ligand>
        <name>substrate</name>
    </ligand>
</feature>
<dbReference type="InterPro" id="IPR005000">
    <property type="entry name" value="Aldolase/citrate-lyase_domain"/>
</dbReference>
<dbReference type="InterPro" id="IPR015813">
    <property type="entry name" value="Pyrv/PenolPyrv_kinase-like_dom"/>
</dbReference>
<evidence type="ECO:0000256" key="5">
    <source>
        <dbReference type="PIRSR" id="PIRSR015582-1"/>
    </source>
</evidence>
<feature type="binding site" evidence="5">
    <location>
        <position position="135"/>
    </location>
    <ligand>
        <name>substrate</name>
    </ligand>
</feature>
<reference evidence="8 9" key="1">
    <citation type="submission" date="2019-04" db="EMBL/GenBank/DDBJ databases">
        <title>Genome sequence of strain shin9-1.</title>
        <authorList>
            <person name="Gao J."/>
            <person name="Sun J."/>
        </authorList>
    </citation>
    <scope>NUCLEOTIDE SEQUENCE [LARGE SCALE GENOMIC DNA]</scope>
    <source>
        <strain evidence="9">shin9-1</strain>
    </source>
</reference>
<dbReference type="OrthoDB" id="9800547at2"/>
<keyword evidence="3 6" id="KW-0479">Metal-binding</keyword>
<dbReference type="InterPro" id="IPR011206">
    <property type="entry name" value="Citrate_lyase_beta/mcl1/mcl2"/>
</dbReference>
<dbReference type="PANTHER" id="PTHR11105:SF0">
    <property type="entry name" value="CITRAMALYL-COA LYASE, MITOCHONDRIAL"/>
    <property type="match status" value="1"/>
</dbReference>
<name>A0A4S8P3G1_9HYPH</name>
<dbReference type="SUPFAM" id="SSF51621">
    <property type="entry name" value="Phosphoenolpyruvate/pyruvate domain"/>
    <property type="match status" value="1"/>
</dbReference>
<evidence type="ECO:0000313" key="8">
    <source>
        <dbReference type="EMBL" id="THV22254.1"/>
    </source>
</evidence>
<feature type="binding site" evidence="6">
    <location>
        <position position="166"/>
    </location>
    <ligand>
        <name>Mg(2+)</name>
        <dbReference type="ChEBI" id="CHEBI:18420"/>
    </ligand>
</feature>
<keyword evidence="9" id="KW-1185">Reference proteome</keyword>
<evidence type="ECO:0000256" key="4">
    <source>
        <dbReference type="ARBA" id="ARBA00022842"/>
    </source>
</evidence>
<evidence type="ECO:0000256" key="3">
    <source>
        <dbReference type="ARBA" id="ARBA00022723"/>
    </source>
</evidence>
<dbReference type="RefSeq" id="WP_136599027.1">
    <property type="nucleotide sequence ID" value="NZ_STGV01000004.1"/>
</dbReference>
<dbReference type="GO" id="GO:0047777">
    <property type="term" value="F:(S)-citramalyl-CoA lyase activity"/>
    <property type="evidence" value="ECO:0007669"/>
    <property type="project" value="TreeGrafter"/>
</dbReference>
<dbReference type="AlphaFoldDB" id="A0A4S8P3G1"/>
<dbReference type="PANTHER" id="PTHR11105">
    <property type="entry name" value="CITRATE LYASE SUBUNIT BETA-RELATED"/>
    <property type="match status" value="1"/>
</dbReference>
<keyword evidence="8" id="KW-0456">Lyase</keyword>
<dbReference type="Pfam" id="PF03328">
    <property type="entry name" value="HpcH_HpaI"/>
    <property type="match status" value="1"/>
</dbReference>
<evidence type="ECO:0000259" key="7">
    <source>
        <dbReference type="Pfam" id="PF03328"/>
    </source>
</evidence>
<dbReference type="GO" id="GO:0106064">
    <property type="term" value="P:regulation of cobalamin metabolic process"/>
    <property type="evidence" value="ECO:0007669"/>
    <property type="project" value="TreeGrafter"/>
</dbReference>
<feature type="binding site" evidence="6">
    <location>
        <position position="135"/>
    </location>
    <ligand>
        <name>Mg(2+)</name>
        <dbReference type="ChEBI" id="CHEBI:18420"/>
    </ligand>
</feature>
<dbReference type="InterPro" id="IPR040442">
    <property type="entry name" value="Pyrv_kinase-like_dom_sf"/>
</dbReference>
<comment type="cofactor">
    <cofactor evidence="1">
        <name>Mg(2+)</name>
        <dbReference type="ChEBI" id="CHEBI:18420"/>
    </cofactor>
</comment>
<accession>A0A4S8P3G1</accession>
<keyword evidence="4 6" id="KW-0460">Magnesium</keyword>
<dbReference type="GO" id="GO:0046872">
    <property type="term" value="F:metal ion binding"/>
    <property type="evidence" value="ECO:0007669"/>
    <property type="project" value="UniProtKB-KW"/>
</dbReference>
<evidence type="ECO:0000256" key="6">
    <source>
        <dbReference type="PIRSR" id="PIRSR015582-2"/>
    </source>
</evidence>
<gene>
    <name evidence="8" type="ORF">FAA97_13240</name>
</gene>
<evidence type="ECO:0000313" key="9">
    <source>
        <dbReference type="Proteomes" id="UP000308828"/>
    </source>
</evidence>
<feature type="domain" description="HpcH/HpaI aldolase/citrate lyase" evidence="7">
    <location>
        <begin position="16"/>
        <end position="234"/>
    </location>
</feature>
<proteinExistence type="inferred from homology"/>
<sequence>MTFLPHASRPSSRPRRSVLTVPAINERALFKVQSLDCDAVIFDLEDSVAPERKAEARLLLSQFLRSADLGQRERIIRINGADGTHFRDDMAMVIAAAPDAVLLPKVEDPDAVLDAVQLLEERDSAEAVRIWAMIETPLGVLNAAAIAATGRTEAGRLDALVVGLNDLRKATGIPAEPERRYLVPYLMQIVLAARAFGLDVIDSVSNTYSDLITFDTECAQGAAMGFDGKMLIHPAQIASANRAFGPSDDTIAEARLLIEAFSDPANAGLNVMTINGRMVERLHAEEAARLLERVAFLKDRKDPTA</sequence>
<organism evidence="8 9">
    <name type="scientific">Peteryoungia ipomoeae</name>
    <dbReference type="NCBI Taxonomy" id="1210932"/>
    <lineage>
        <taxon>Bacteria</taxon>
        <taxon>Pseudomonadati</taxon>
        <taxon>Pseudomonadota</taxon>
        <taxon>Alphaproteobacteria</taxon>
        <taxon>Hyphomicrobiales</taxon>
        <taxon>Rhizobiaceae</taxon>
        <taxon>Peteryoungia</taxon>
    </lineage>
</organism>
<comment type="caution">
    <text evidence="8">The sequence shown here is derived from an EMBL/GenBank/DDBJ whole genome shotgun (WGS) entry which is preliminary data.</text>
</comment>